<dbReference type="InParanoid" id="A0A0C3CTW6"/>
<evidence type="ECO:0000256" key="1">
    <source>
        <dbReference type="SAM" id="Phobius"/>
    </source>
</evidence>
<organism evidence="2 3">
    <name type="scientific">Scleroderma citrinum Foug A</name>
    <dbReference type="NCBI Taxonomy" id="1036808"/>
    <lineage>
        <taxon>Eukaryota</taxon>
        <taxon>Fungi</taxon>
        <taxon>Dikarya</taxon>
        <taxon>Basidiomycota</taxon>
        <taxon>Agaricomycotina</taxon>
        <taxon>Agaricomycetes</taxon>
        <taxon>Agaricomycetidae</taxon>
        <taxon>Boletales</taxon>
        <taxon>Sclerodermatineae</taxon>
        <taxon>Sclerodermataceae</taxon>
        <taxon>Scleroderma</taxon>
    </lineage>
</organism>
<evidence type="ECO:0000313" key="3">
    <source>
        <dbReference type="Proteomes" id="UP000053989"/>
    </source>
</evidence>
<keyword evidence="1" id="KW-1133">Transmembrane helix</keyword>
<dbReference type="STRING" id="1036808.A0A0C3CTW6"/>
<dbReference type="AlphaFoldDB" id="A0A0C3CTW6"/>
<keyword evidence="3" id="KW-1185">Reference proteome</keyword>
<reference evidence="3" key="2">
    <citation type="submission" date="2015-01" db="EMBL/GenBank/DDBJ databases">
        <title>Evolutionary Origins and Diversification of the Mycorrhizal Mutualists.</title>
        <authorList>
            <consortium name="DOE Joint Genome Institute"/>
            <consortium name="Mycorrhizal Genomics Consortium"/>
            <person name="Kohler A."/>
            <person name="Kuo A."/>
            <person name="Nagy L.G."/>
            <person name="Floudas D."/>
            <person name="Copeland A."/>
            <person name="Barry K.W."/>
            <person name="Cichocki N."/>
            <person name="Veneault-Fourrey C."/>
            <person name="LaButti K."/>
            <person name="Lindquist E.A."/>
            <person name="Lipzen A."/>
            <person name="Lundell T."/>
            <person name="Morin E."/>
            <person name="Murat C."/>
            <person name="Riley R."/>
            <person name="Ohm R."/>
            <person name="Sun H."/>
            <person name="Tunlid A."/>
            <person name="Henrissat B."/>
            <person name="Grigoriev I.V."/>
            <person name="Hibbett D.S."/>
            <person name="Martin F."/>
        </authorList>
    </citation>
    <scope>NUCLEOTIDE SEQUENCE [LARGE SCALE GENOMIC DNA]</scope>
    <source>
        <strain evidence="3">Foug A</strain>
    </source>
</reference>
<gene>
    <name evidence="2" type="ORF">SCLCIDRAFT_18277</name>
</gene>
<dbReference type="Proteomes" id="UP000053989">
    <property type="component" value="Unassembled WGS sequence"/>
</dbReference>
<sequence length="129" mass="14155">MTQHALKEADNCEPVQTVFCVSCALVICLPAHEFIILSTRYSRELSKCPCLRAQSLSESQIIALFPSHTQNPTIEGLLSHRFHTSGLPPCADTLIRSNAKRCTIGVGEPDDFVKCEGVTKLQDTGIEII</sequence>
<reference evidence="2 3" key="1">
    <citation type="submission" date="2014-04" db="EMBL/GenBank/DDBJ databases">
        <authorList>
            <consortium name="DOE Joint Genome Institute"/>
            <person name="Kuo A."/>
            <person name="Kohler A."/>
            <person name="Nagy L.G."/>
            <person name="Floudas D."/>
            <person name="Copeland A."/>
            <person name="Barry K.W."/>
            <person name="Cichocki N."/>
            <person name="Veneault-Fourrey C."/>
            <person name="LaButti K."/>
            <person name="Lindquist E.A."/>
            <person name="Lipzen A."/>
            <person name="Lundell T."/>
            <person name="Morin E."/>
            <person name="Murat C."/>
            <person name="Sun H."/>
            <person name="Tunlid A."/>
            <person name="Henrissat B."/>
            <person name="Grigoriev I.V."/>
            <person name="Hibbett D.S."/>
            <person name="Martin F."/>
            <person name="Nordberg H.P."/>
            <person name="Cantor M.N."/>
            <person name="Hua S.X."/>
        </authorList>
    </citation>
    <scope>NUCLEOTIDE SEQUENCE [LARGE SCALE GENOMIC DNA]</scope>
    <source>
        <strain evidence="2 3">Foug A</strain>
    </source>
</reference>
<protein>
    <recommendedName>
        <fullName evidence="4">CMP/dCMP-type deaminase domain-containing protein</fullName>
    </recommendedName>
</protein>
<keyword evidence="1" id="KW-0812">Transmembrane</keyword>
<keyword evidence="1" id="KW-0472">Membrane</keyword>
<evidence type="ECO:0008006" key="4">
    <source>
        <dbReference type="Google" id="ProtNLM"/>
    </source>
</evidence>
<accession>A0A0C3CTW6</accession>
<dbReference type="Gene3D" id="3.40.140.10">
    <property type="entry name" value="Cytidine Deaminase, domain 2"/>
    <property type="match status" value="1"/>
</dbReference>
<evidence type="ECO:0000313" key="2">
    <source>
        <dbReference type="EMBL" id="KIM52020.1"/>
    </source>
</evidence>
<proteinExistence type="predicted"/>
<feature type="transmembrane region" description="Helical" evidence="1">
    <location>
        <begin position="15"/>
        <end position="37"/>
    </location>
</feature>
<dbReference type="OrthoDB" id="252265at2759"/>
<name>A0A0C3CTW6_9AGAM</name>
<dbReference type="HOGENOM" id="CLU_036590_8_2_1"/>
<dbReference type="EMBL" id="KN822228">
    <property type="protein sequence ID" value="KIM52020.1"/>
    <property type="molecule type" value="Genomic_DNA"/>
</dbReference>